<reference evidence="17" key="1">
    <citation type="submission" date="2021-03" db="EMBL/GenBank/DDBJ databases">
        <title>Comparative genomics and phylogenomic investigation of the class Geoglossomycetes provide insights into ecological specialization and systematics.</title>
        <authorList>
            <person name="Melie T."/>
            <person name="Pirro S."/>
            <person name="Miller A.N."/>
            <person name="Quandt A."/>
        </authorList>
    </citation>
    <scope>NUCLEOTIDE SEQUENCE</scope>
    <source>
        <strain evidence="17">GBOQ0MN5Z8</strain>
    </source>
</reference>
<organism evidence="17 18">
    <name type="scientific">Glutinoglossum americanum</name>
    <dbReference type="NCBI Taxonomy" id="1670608"/>
    <lineage>
        <taxon>Eukaryota</taxon>
        <taxon>Fungi</taxon>
        <taxon>Dikarya</taxon>
        <taxon>Ascomycota</taxon>
        <taxon>Pezizomycotina</taxon>
        <taxon>Geoglossomycetes</taxon>
        <taxon>Geoglossales</taxon>
        <taxon>Geoglossaceae</taxon>
        <taxon>Glutinoglossum</taxon>
    </lineage>
</organism>
<evidence type="ECO:0000256" key="1">
    <source>
        <dbReference type="ARBA" id="ARBA00000436"/>
    </source>
</evidence>
<dbReference type="GO" id="GO:0006627">
    <property type="term" value="P:protein processing involved in protein targeting to mitochondrion"/>
    <property type="evidence" value="ECO:0007669"/>
    <property type="project" value="TreeGrafter"/>
</dbReference>
<proteinExistence type="inferred from homology"/>
<dbReference type="AlphaFoldDB" id="A0A9P8HYP7"/>
<evidence type="ECO:0000256" key="5">
    <source>
        <dbReference type="ARBA" id="ARBA00018046"/>
    </source>
</evidence>
<evidence type="ECO:0000256" key="12">
    <source>
        <dbReference type="ARBA" id="ARBA00023128"/>
    </source>
</evidence>
<feature type="domain" description="Peptidase M3A/M3B catalytic" evidence="16">
    <location>
        <begin position="290"/>
        <end position="746"/>
    </location>
</feature>
<comment type="similarity">
    <text evidence="3 15">Belongs to the peptidase M3 family.</text>
</comment>
<dbReference type="InterPro" id="IPR024079">
    <property type="entry name" value="MetalloPept_cat_dom_sf"/>
</dbReference>
<keyword evidence="9 15" id="KW-0862">Zinc</keyword>
<name>A0A9P8HYP7_9PEZI</name>
<evidence type="ECO:0000256" key="11">
    <source>
        <dbReference type="ARBA" id="ARBA00023049"/>
    </source>
</evidence>
<protein>
    <recommendedName>
        <fullName evidence="5">Mitochondrial intermediate peptidase</fullName>
        <ecNumber evidence="4">3.4.24.59</ecNumber>
    </recommendedName>
    <alternativeName>
        <fullName evidence="14">Octapeptidyl aminopeptidase</fullName>
    </alternativeName>
</protein>
<evidence type="ECO:0000313" key="18">
    <source>
        <dbReference type="Proteomes" id="UP000698800"/>
    </source>
</evidence>
<dbReference type="Gene3D" id="3.40.390.10">
    <property type="entry name" value="Collagenase (Catalytic Domain)"/>
    <property type="match status" value="1"/>
</dbReference>
<evidence type="ECO:0000256" key="6">
    <source>
        <dbReference type="ARBA" id="ARBA00022670"/>
    </source>
</evidence>
<comment type="subcellular location">
    <subcellularLocation>
        <location evidence="2">Mitochondrion matrix</location>
    </subcellularLocation>
</comment>
<dbReference type="OrthoDB" id="17530at2759"/>
<dbReference type="InterPro" id="IPR001567">
    <property type="entry name" value="Pept_M3A_M3B_dom"/>
</dbReference>
<keyword evidence="11 15" id="KW-0482">Metalloprotease</keyword>
<dbReference type="InterPro" id="IPR033851">
    <property type="entry name" value="M3A_MIP"/>
</dbReference>
<evidence type="ECO:0000256" key="13">
    <source>
        <dbReference type="ARBA" id="ARBA00025208"/>
    </source>
</evidence>
<keyword evidence="18" id="KW-1185">Reference proteome</keyword>
<evidence type="ECO:0000256" key="15">
    <source>
        <dbReference type="RuleBase" id="RU003435"/>
    </source>
</evidence>
<comment type="caution">
    <text evidence="17">The sequence shown here is derived from an EMBL/GenBank/DDBJ whole genome shotgun (WGS) entry which is preliminary data.</text>
</comment>
<keyword evidence="12" id="KW-0496">Mitochondrion</keyword>
<feature type="non-terminal residue" evidence="17">
    <location>
        <position position="1"/>
    </location>
</feature>
<evidence type="ECO:0000256" key="7">
    <source>
        <dbReference type="ARBA" id="ARBA00022723"/>
    </source>
</evidence>
<accession>A0A9P8HYP7</accession>
<evidence type="ECO:0000256" key="10">
    <source>
        <dbReference type="ARBA" id="ARBA00022946"/>
    </source>
</evidence>
<dbReference type="InterPro" id="IPR045090">
    <property type="entry name" value="Pept_M3A_M3B"/>
</dbReference>
<comment type="catalytic activity">
    <reaction evidence="1">
        <text>Release of an N-terminal octapeptide as second stage of processing of some proteins imported into the mitochondrion.</text>
        <dbReference type="EC" id="3.4.24.59"/>
    </reaction>
</comment>
<evidence type="ECO:0000256" key="14">
    <source>
        <dbReference type="ARBA" id="ARBA00032470"/>
    </source>
</evidence>
<gene>
    <name evidence="17" type="primary">OCT1</name>
    <name evidence="17" type="ORF">FGG08_006242</name>
</gene>
<dbReference type="PANTHER" id="PTHR11804:SF79">
    <property type="entry name" value="MITOCHONDRIAL INTERMEDIATE PEPTIDASE"/>
    <property type="match status" value="1"/>
</dbReference>
<dbReference type="EC" id="3.4.24.59" evidence="4"/>
<dbReference type="EMBL" id="JAGHQL010000173">
    <property type="protein sequence ID" value="KAH0536904.1"/>
    <property type="molecule type" value="Genomic_DNA"/>
</dbReference>
<comment type="function">
    <text evidence="13">Cleaves proteins, imported into the mitochondrion, to their mature size. While most mitochondrial precursor proteins are processed to the mature form in one step by mitochondrial processing peptidase (MPP), the sequential cleavage by MIP of an octapeptide after initial processing by MPP is a required step for a subgroup of nuclear-encoded precursor proteins destined for the matrix or the inner membrane.</text>
</comment>
<keyword evidence="8 15" id="KW-0378">Hydrolase</keyword>
<dbReference type="GO" id="GO:0005759">
    <property type="term" value="C:mitochondrial matrix"/>
    <property type="evidence" value="ECO:0007669"/>
    <property type="project" value="UniProtKB-SubCell"/>
</dbReference>
<evidence type="ECO:0000256" key="8">
    <source>
        <dbReference type="ARBA" id="ARBA00022801"/>
    </source>
</evidence>
<dbReference type="CDD" id="cd06457">
    <property type="entry name" value="M3A_MIP"/>
    <property type="match status" value="1"/>
</dbReference>
<dbReference type="GO" id="GO:0006518">
    <property type="term" value="P:peptide metabolic process"/>
    <property type="evidence" value="ECO:0007669"/>
    <property type="project" value="TreeGrafter"/>
</dbReference>
<comment type="cofactor">
    <cofactor evidence="15">
        <name>Zn(2+)</name>
        <dbReference type="ChEBI" id="CHEBI:29105"/>
    </cofactor>
    <text evidence="15">Binds 1 zinc ion.</text>
</comment>
<evidence type="ECO:0000313" key="17">
    <source>
        <dbReference type="EMBL" id="KAH0536904.1"/>
    </source>
</evidence>
<dbReference type="SUPFAM" id="SSF55486">
    <property type="entry name" value="Metalloproteases ('zincins'), catalytic domain"/>
    <property type="match status" value="1"/>
</dbReference>
<keyword evidence="7 15" id="KW-0479">Metal-binding</keyword>
<dbReference type="PANTHER" id="PTHR11804">
    <property type="entry name" value="PROTEASE M3 THIMET OLIGOPEPTIDASE-RELATED"/>
    <property type="match status" value="1"/>
</dbReference>
<sequence length="746" mass="84493">MIKAFRPRRWICPTCISRQRRVQRSLVNVAAAPSEDFRLPLASYTAPGSSRDDQTLRQIFDSQPFWQEFSQRRPAGLPTRPVGLFMNKYLTHPEGFREFAAVTLQKARKIVTKVLGASTVEGYRAIARDLDRLSDLLCRVIDLADFVRATHPDREIQATATQAYGLMFEYMNVLNTTTGLNEQLKRAATDPEVWGSWSEEEKVVAQILIKDFSKSAIDLPPAERQKFIDLSNDISQLGSSFVDNMAPEKEHLVFESSRLRGMDPVLLRQLTKWGRVRVPTVGAPASLALRTVHDADVRREIYMANRTATQDQIQRLEEMLRSRAELARLSGYSSFAEMTLTDKMAKSPESVNKFLQALSRDNATQVQQELSELLRLKCEESMNWNDSAQLNPWDRDYYISHLLARSRSKTRTPDFLSAYFSLGTVMQGLSRLFTRLYGIRFVPRETLPGETWNDDVRRLDIVDESDGHIAVVYCDLFERAGKNPNPAHFTLRCSRLISASEIAEAAHETGSLSEAEGAVNDGMASARNPHTGELYQLPTIALICDFSRNTDQDRPTLLSFRDVQTLFHEMGHAVHSMLGRTSLQNVSGTRCATDFAELPSVLMEHFVSAPEVLALFARHWETDQRLPYQMIKEKLSLDRHFAGTETEHQIVLALLDQAYHSSLPSSPDFNSTQTYHTLFSPPSASFKEPPGTTWQGFFGHLFGYGATYYSYLFDRAIAGRVWKEVFGGGRESVNVERGGKFREEVL</sequence>
<dbReference type="Gene3D" id="1.10.1370.10">
    <property type="entry name" value="Neurolysin, domain 3"/>
    <property type="match status" value="1"/>
</dbReference>
<dbReference type="Pfam" id="PF01432">
    <property type="entry name" value="Peptidase_M3"/>
    <property type="match status" value="1"/>
</dbReference>
<dbReference type="Proteomes" id="UP000698800">
    <property type="component" value="Unassembled WGS sequence"/>
</dbReference>
<keyword evidence="6 15" id="KW-0645">Protease</keyword>
<dbReference type="GO" id="GO:0004222">
    <property type="term" value="F:metalloendopeptidase activity"/>
    <property type="evidence" value="ECO:0007669"/>
    <property type="project" value="UniProtKB-EC"/>
</dbReference>
<evidence type="ECO:0000256" key="4">
    <source>
        <dbReference type="ARBA" id="ARBA00012441"/>
    </source>
</evidence>
<evidence type="ECO:0000256" key="2">
    <source>
        <dbReference type="ARBA" id="ARBA00004305"/>
    </source>
</evidence>
<evidence type="ECO:0000256" key="9">
    <source>
        <dbReference type="ARBA" id="ARBA00022833"/>
    </source>
</evidence>
<dbReference type="GO" id="GO:0046872">
    <property type="term" value="F:metal ion binding"/>
    <property type="evidence" value="ECO:0007669"/>
    <property type="project" value="UniProtKB-UniRule"/>
</dbReference>
<keyword evidence="10" id="KW-0809">Transit peptide</keyword>
<evidence type="ECO:0000259" key="16">
    <source>
        <dbReference type="Pfam" id="PF01432"/>
    </source>
</evidence>
<evidence type="ECO:0000256" key="3">
    <source>
        <dbReference type="ARBA" id="ARBA00006040"/>
    </source>
</evidence>
<dbReference type="InterPro" id="IPR024077">
    <property type="entry name" value="Neurolysin/TOP_dom2"/>
</dbReference>